<organism evidence="7 8">
    <name type="scientific">Acidisarcina polymorpha</name>
    <dbReference type="NCBI Taxonomy" id="2211140"/>
    <lineage>
        <taxon>Bacteria</taxon>
        <taxon>Pseudomonadati</taxon>
        <taxon>Acidobacteriota</taxon>
        <taxon>Terriglobia</taxon>
        <taxon>Terriglobales</taxon>
        <taxon>Acidobacteriaceae</taxon>
        <taxon>Acidisarcina</taxon>
    </lineage>
</organism>
<dbReference type="Gene3D" id="2.60.40.1180">
    <property type="entry name" value="Golgi alpha-mannosidase II"/>
    <property type="match status" value="1"/>
</dbReference>
<evidence type="ECO:0000256" key="2">
    <source>
        <dbReference type="ARBA" id="ARBA00022723"/>
    </source>
</evidence>
<sequence length="1182" mass="128608">MRRLCTALVVTLLLDFVAPSVTSAQSAEQPDLSTQPTLYVVGYAHLDTEWRWEYPQVIDEYLRKTMEDNFALLEKYPHYTFNFSGANRYRFMKEYFPADFAKVKTYVNEGRWFPAGSSMEEGDVNTPSAEAIIRQILYGNDWFRGEFGKASAEYMLPDCFGFPASLPSILAHSGVRGFSTQKLTWGSSVDIGGRDSLERTPEGTPFNVGVWVGPDGESVLAGLNPGGYGGDIDTDLSKPLPPTPPNQTLVDAEKKISELQPRLQDARKNGQPVDRHDYEDLNAARQTRDAFSEWQGNYELQRFQDDWAARVELNGKVTGLFTDYHYYGTGDIGGAPHEARVKTLEAIVTKGKASLPGPGQRGSDDAKTSVQVGDGLVHVISATAEQMFLDITPKEEAGLPRYTGEMELTNHSAGSLTSQAYHKRWIRHEELLADAAEKSSIAAQLLGAKPYPLERLNGAWTLAMGAHFHDLAAGTATPRAYEFAWNDDVIALNQFAGVLSSAVEGVAASLKTTAKGVPLVVFNPLNIPREDIVEAAVAFPNGVPKAVVVTGPDGASVPAQISNGKVVFVAKMPSVGYAVYDVQTADAPVASSSALRVLQNELENAYYRVQLNADGDVASILDKGTGKELLSAPARLAISYDNPAYWPAWNMDWEQEQAKPKEFVSGPAQIRIVEDGPARVAVEVARNTAGSHFVQTISLAAGDGGRRVEFGNVIDWKTKESNLKATFPLTASNVVSTYNWDIGTIERPTAQIRKFEVPTHQWIDLTDASGKYGATVLTDSKVGSDKPVDNTLRLTLIRTPGVAEGYPDQATQDIGHHEFVYGIAGHSDDWRVSQTDWQAQRLNAPLLVFGTSQHEGSLGKEFSLLKISNPRIRVLAVKKAELTDEVVVRMVELDGKPQLDVKVSFAAPITAAREVNGQEQPVGSATISDGALATSFGAYQPRTFALRLGPLPSGAKGTQSTPVALPYDVATASNDDDPSRNGFDGKGNAYPAEMLPTQIRFNDVGFQLAAARTNTPNALAAKGQTIKLPAGSYNRIYLLAASADGDQKAVFKVGAQETELNIEDWVGFIGQWDDRRWNPPDVLHDHYGEMVGLKPGFIKRADLAWYSDHHHNFAGKNVAYAYSYLFAYALDLPAGAKTIKLPNNPSIRILAISLAEESPAVTPARPLYDVLPAMVADANSHD</sequence>
<dbReference type="SUPFAM" id="SSF88688">
    <property type="entry name" value="Families 57/38 glycoside transferase middle domain"/>
    <property type="match status" value="1"/>
</dbReference>
<dbReference type="AlphaFoldDB" id="A0A2Z5GAX6"/>
<dbReference type="GO" id="GO:0009313">
    <property type="term" value="P:oligosaccharide catabolic process"/>
    <property type="evidence" value="ECO:0007669"/>
    <property type="project" value="TreeGrafter"/>
</dbReference>
<evidence type="ECO:0000256" key="3">
    <source>
        <dbReference type="ARBA" id="ARBA00022801"/>
    </source>
</evidence>
<dbReference type="OrthoDB" id="9772207at2"/>
<dbReference type="InterPro" id="IPR011013">
    <property type="entry name" value="Gal_mutarotase_sf_dom"/>
</dbReference>
<keyword evidence="5" id="KW-0732">Signal</keyword>
<dbReference type="InterPro" id="IPR000602">
    <property type="entry name" value="Glyco_hydro_38_N"/>
</dbReference>
<evidence type="ECO:0000256" key="5">
    <source>
        <dbReference type="SAM" id="SignalP"/>
    </source>
</evidence>
<dbReference type="Pfam" id="PF01074">
    <property type="entry name" value="Glyco_hydro_38N"/>
    <property type="match status" value="1"/>
</dbReference>
<dbReference type="Pfam" id="PF07748">
    <property type="entry name" value="Glyco_hydro_38C"/>
    <property type="match status" value="1"/>
</dbReference>
<evidence type="ECO:0000259" key="6">
    <source>
        <dbReference type="SMART" id="SM00872"/>
    </source>
</evidence>
<dbReference type="InterPro" id="IPR013780">
    <property type="entry name" value="Glyco_hydro_b"/>
</dbReference>
<dbReference type="InterPro" id="IPR028995">
    <property type="entry name" value="Glyco_hydro_57/38_cen_sf"/>
</dbReference>
<dbReference type="GO" id="GO:0004559">
    <property type="term" value="F:alpha-mannosidase activity"/>
    <property type="evidence" value="ECO:0007669"/>
    <property type="project" value="InterPro"/>
</dbReference>
<dbReference type="SUPFAM" id="SSF88713">
    <property type="entry name" value="Glycoside hydrolase/deacetylase"/>
    <property type="match status" value="1"/>
</dbReference>
<dbReference type="InterPro" id="IPR015341">
    <property type="entry name" value="Glyco_hydro_38_cen"/>
</dbReference>
<dbReference type="SMART" id="SM00872">
    <property type="entry name" value="Alpha-mann_mid"/>
    <property type="match status" value="1"/>
</dbReference>
<gene>
    <name evidence="7" type="ORF">ACPOL_7063</name>
</gene>
<dbReference type="EMBL" id="CP030843">
    <property type="protein sequence ID" value="AXC16261.1"/>
    <property type="molecule type" value="Genomic_DNA"/>
</dbReference>
<comment type="similarity">
    <text evidence="1">Belongs to the glycosyl hydrolase 38 family.</text>
</comment>
<dbReference type="KEGG" id="abas:ACPOL_7063"/>
<dbReference type="InterPro" id="IPR011330">
    <property type="entry name" value="Glyco_hydro/deAcase_b/a-brl"/>
</dbReference>
<dbReference type="PANTHER" id="PTHR46017">
    <property type="entry name" value="ALPHA-MANNOSIDASE 2C1"/>
    <property type="match status" value="1"/>
</dbReference>
<dbReference type="Gene3D" id="1.20.1270.50">
    <property type="entry name" value="Glycoside hydrolase family 38, central domain"/>
    <property type="match status" value="1"/>
</dbReference>
<dbReference type="InterPro" id="IPR027291">
    <property type="entry name" value="Glyco_hydro_38_N_sf"/>
</dbReference>
<dbReference type="SUPFAM" id="SSF74650">
    <property type="entry name" value="Galactose mutarotase-like"/>
    <property type="match status" value="1"/>
</dbReference>
<geneLocation type="plasmid" evidence="8">
    <name>pacpol4</name>
</geneLocation>
<dbReference type="Gene3D" id="2.70.98.30">
    <property type="entry name" value="Golgi alpha-mannosidase II, domain 4"/>
    <property type="match status" value="1"/>
</dbReference>
<keyword evidence="8" id="KW-1185">Reference proteome</keyword>
<dbReference type="InterPro" id="IPR041147">
    <property type="entry name" value="GH38_C"/>
</dbReference>
<evidence type="ECO:0000256" key="4">
    <source>
        <dbReference type="ARBA" id="ARBA00023295"/>
    </source>
</evidence>
<name>A0A2Z5GAX6_9BACT</name>
<keyword evidence="7" id="KW-0614">Plasmid</keyword>
<dbReference type="Proteomes" id="UP000253606">
    <property type="component" value="Plasmid pACPOL4"/>
</dbReference>
<dbReference type="GO" id="GO:0046872">
    <property type="term" value="F:metal ion binding"/>
    <property type="evidence" value="ECO:0007669"/>
    <property type="project" value="UniProtKB-KW"/>
</dbReference>
<keyword evidence="3 7" id="KW-0378">Hydrolase</keyword>
<evidence type="ECO:0000313" key="7">
    <source>
        <dbReference type="EMBL" id="AXC16261.1"/>
    </source>
</evidence>
<dbReference type="InterPro" id="IPR011682">
    <property type="entry name" value="Glyco_hydro_38_C"/>
</dbReference>
<feature type="chain" id="PRO_5016296484" evidence="5">
    <location>
        <begin position="24"/>
        <end position="1182"/>
    </location>
</feature>
<dbReference type="Gene3D" id="3.20.110.10">
    <property type="entry name" value="Glycoside hydrolase 38, N terminal domain"/>
    <property type="match status" value="1"/>
</dbReference>
<protein>
    <submittedName>
        <fullName evidence="7">Glycosyl hydrolases 38-like</fullName>
    </submittedName>
</protein>
<dbReference type="Pfam" id="PF17677">
    <property type="entry name" value="Glyco_hydro38C2"/>
    <property type="match status" value="1"/>
</dbReference>
<evidence type="ECO:0000313" key="8">
    <source>
        <dbReference type="Proteomes" id="UP000253606"/>
    </source>
</evidence>
<reference evidence="7 8" key="1">
    <citation type="journal article" date="2018" name="Front. Microbiol.">
        <title>Hydrolytic Capabilities as a Key to Environmental Success: Chitinolytic and Cellulolytic Acidobacteria From Acidic Sub-arctic Soils and Boreal Peatlands.</title>
        <authorList>
            <person name="Belova S.E."/>
            <person name="Ravin N.V."/>
            <person name="Pankratov T.A."/>
            <person name="Rakitin A.L."/>
            <person name="Ivanova A.A."/>
            <person name="Beletsky A.V."/>
            <person name="Mardanov A.V."/>
            <person name="Sinninghe Damste J.S."/>
            <person name="Dedysh S.N."/>
        </authorList>
    </citation>
    <scope>NUCLEOTIDE SEQUENCE [LARGE SCALE GENOMIC DNA]</scope>
    <source>
        <strain evidence="7 8">SBC82</strain>
        <plasmid evidence="8">pacpol4</plasmid>
    </source>
</reference>
<feature type="signal peptide" evidence="5">
    <location>
        <begin position="1"/>
        <end position="23"/>
    </location>
</feature>
<feature type="domain" description="Glycoside hydrolase family 38 central" evidence="6">
    <location>
        <begin position="410"/>
        <end position="488"/>
    </location>
</feature>
<keyword evidence="2" id="KW-0479">Metal-binding</keyword>
<keyword evidence="4" id="KW-0326">Glycosidase</keyword>
<accession>A0A2Z5GAX6</accession>
<dbReference type="PANTHER" id="PTHR46017:SF1">
    <property type="entry name" value="ALPHA-MANNOSIDASE 2C1"/>
    <property type="match status" value="1"/>
</dbReference>
<dbReference type="GO" id="GO:0030246">
    <property type="term" value="F:carbohydrate binding"/>
    <property type="evidence" value="ECO:0007669"/>
    <property type="project" value="InterPro"/>
</dbReference>
<proteinExistence type="inferred from homology"/>
<dbReference type="GO" id="GO:0006013">
    <property type="term" value="P:mannose metabolic process"/>
    <property type="evidence" value="ECO:0007669"/>
    <property type="project" value="InterPro"/>
</dbReference>
<dbReference type="InterPro" id="IPR037094">
    <property type="entry name" value="Glyco_hydro_38_cen_sf"/>
</dbReference>
<evidence type="ECO:0000256" key="1">
    <source>
        <dbReference type="ARBA" id="ARBA00009792"/>
    </source>
</evidence>